<accession>A0ABP1PZR7</accession>
<dbReference type="PROSITE" id="PS50178">
    <property type="entry name" value="ZF_FYVE"/>
    <property type="match status" value="1"/>
</dbReference>
<dbReference type="PROSITE" id="PS00383">
    <property type="entry name" value="TYR_PHOSPHATASE_1"/>
    <property type="match status" value="1"/>
</dbReference>
<feature type="region of interest" description="Disordered" evidence="12">
    <location>
        <begin position="1280"/>
        <end position="1304"/>
    </location>
</feature>
<protein>
    <recommendedName>
        <fullName evidence="3">phosphatidylinositol-3,5-bisphosphate 3-phosphatase</fullName>
        <ecNumber evidence="3">3.1.3.95</ecNumber>
    </recommendedName>
    <alternativeName>
        <fullName evidence="10">Phosphatidylinositol-3,5-bisphosphate 3-phosphatase</fullName>
    </alternativeName>
</protein>
<feature type="domain" description="Myotubularin phosphatase" evidence="14">
    <location>
        <begin position="228"/>
        <end position="653"/>
    </location>
</feature>
<organism evidence="15 16">
    <name type="scientific">Orchesella dallaii</name>
    <dbReference type="NCBI Taxonomy" id="48710"/>
    <lineage>
        <taxon>Eukaryota</taxon>
        <taxon>Metazoa</taxon>
        <taxon>Ecdysozoa</taxon>
        <taxon>Arthropoda</taxon>
        <taxon>Hexapoda</taxon>
        <taxon>Collembola</taxon>
        <taxon>Entomobryomorpha</taxon>
        <taxon>Entomobryoidea</taxon>
        <taxon>Orchesellidae</taxon>
        <taxon>Orchesellinae</taxon>
        <taxon>Orchesella</taxon>
    </lineage>
</organism>
<dbReference type="SUPFAM" id="SSF57903">
    <property type="entry name" value="FYVE/PHD zinc finger"/>
    <property type="match status" value="1"/>
</dbReference>
<dbReference type="CDD" id="cd15733">
    <property type="entry name" value="FYVE_MTMR4"/>
    <property type="match status" value="1"/>
</dbReference>
<dbReference type="Proteomes" id="UP001642540">
    <property type="component" value="Unassembled WGS sequence"/>
</dbReference>
<evidence type="ECO:0000256" key="1">
    <source>
        <dbReference type="ARBA" id="ARBA00004370"/>
    </source>
</evidence>
<evidence type="ECO:0000256" key="12">
    <source>
        <dbReference type="SAM" id="MobiDB-lite"/>
    </source>
</evidence>
<keyword evidence="9" id="KW-0472">Membrane</keyword>
<dbReference type="SUPFAM" id="SSF52799">
    <property type="entry name" value="(Phosphotyrosine protein) phosphatases II"/>
    <property type="match status" value="1"/>
</dbReference>
<reference evidence="15 16" key="1">
    <citation type="submission" date="2024-08" db="EMBL/GenBank/DDBJ databases">
        <authorList>
            <person name="Cucini C."/>
            <person name="Frati F."/>
        </authorList>
    </citation>
    <scope>NUCLEOTIDE SEQUENCE [LARGE SCALE GENOMIC DNA]</scope>
</reference>
<keyword evidence="4" id="KW-0479">Metal-binding</keyword>
<keyword evidence="16" id="KW-1185">Reference proteome</keyword>
<feature type="compositionally biased region" description="Acidic residues" evidence="12">
    <location>
        <begin position="782"/>
        <end position="793"/>
    </location>
</feature>
<evidence type="ECO:0000256" key="10">
    <source>
        <dbReference type="ARBA" id="ARBA00032571"/>
    </source>
</evidence>
<comment type="similarity">
    <text evidence="2">Belongs to the protein-tyrosine phosphatase family. Non-receptor class myotubularin subfamily.</text>
</comment>
<dbReference type="EC" id="3.1.3.95" evidence="3"/>
<keyword evidence="7" id="KW-0862">Zinc</keyword>
<proteinExistence type="inferred from homology"/>
<dbReference type="InterPro" id="IPR000306">
    <property type="entry name" value="Znf_FYVE"/>
</dbReference>
<keyword evidence="5 11" id="KW-0863">Zinc-finger</keyword>
<dbReference type="Pfam" id="PF06602">
    <property type="entry name" value="Myotub-related"/>
    <property type="match status" value="1"/>
</dbReference>
<feature type="domain" description="FYVE-type" evidence="13">
    <location>
        <begin position="1145"/>
        <end position="1205"/>
    </location>
</feature>
<gene>
    <name evidence="15" type="ORF">ODALV1_LOCUS4317</name>
</gene>
<evidence type="ECO:0000256" key="5">
    <source>
        <dbReference type="ARBA" id="ARBA00022771"/>
    </source>
</evidence>
<evidence type="ECO:0000313" key="16">
    <source>
        <dbReference type="Proteomes" id="UP001642540"/>
    </source>
</evidence>
<dbReference type="InterPro" id="IPR016130">
    <property type="entry name" value="Tyr_Pase_AS"/>
</dbReference>
<evidence type="ECO:0000256" key="11">
    <source>
        <dbReference type="PROSITE-ProRule" id="PRU00091"/>
    </source>
</evidence>
<feature type="region of interest" description="Disordered" evidence="12">
    <location>
        <begin position="703"/>
        <end position="838"/>
    </location>
</feature>
<evidence type="ECO:0000313" key="15">
    <source>
        <dbReference type="EMBL" id="CAL8079238.1"/>
    </source>
</evidence>
<evidence type="ECO:0000256" key="3">
    <source>
        <dbReference type="ARBA" id="ARBA00012903"/>
    </source>
</evidence>
<comment type="caution">
    <text evidence="15">The sequence shown here is derived from an EMBL/GenBank/DDBJ whole genome shotgun (WGS) entry which is preliminary data.</text>
</comment>
<sequence>MTNSEDTSAADNLSTINSASKVTDSSYSSAGAYHQHQLGGSSQKESCVVDHVGSNGTGDGAWNGTNEMNGDIPLSQRIDDSTSRCTTVSTLHETNVKPSSHQTLPFRLICGEKVVHQSDTTEGVLALTNYRLFIQGNDTNFNIPIGVIEQVENRDIFFLHVSGKDARCIRCTFPNNDTATETMKRIQIAIGSLKRIEDTFAYTFFEKSQDDSLEDVKAQLGLELESFPSAKERFDMEIKRMEFNVQGPWRISDENKEYDLCNSYPTHIIVPSNMTKKQLEQVACFRSARRFPAVVWRHRGNGAVISRCSQPEVGWFGWRSGEDEELVQNIVLACADNSKMTSHPSEATLKPERIRIEDSDDNSSSDTHNGSLLSMEYVPEQPNVKKLLILDARSYTTAVANRARGGGCECLEYYPRCEIQFMNLANIHSIRKSFMNVRQLCTMGADQSNSWYSQLESCKWLQHMSGLMKAAVTVVTAIEMEARPVMVHCSDGWDRTPQIVALAEILLDPYYRSLEGFQVLVEREWLDFGHKFADRCGQPFGSEDANERCPVFLQWLDCLHQLISQFPTAFEFNLTYLVKLAQHTYSNLFGTFLCNTAKERQACGLERLTHSVWRFLRAPANAQKFRNNLYLYCDKVLWPSCEVRDLVLWSQVYLGYENPPSQTAEILNPSQESSPAPSVAADCEMNDRMNACKTLNKNKTRSCEDLHLPNPGGLQRRQSDPNLSDSFHAGDSSCDIEDDYDDAVPLKTSTPVKMSPNKMNYSANTSGYSADTSSTGINLLNDFEDSENDDTEPNSESKSESTVVSIAKLDPKSIESSTDTLVPDTIGLPDSSDSGGKLRNERIMKTDLTKPRESSCVGQRGKTDCVVNNAGIGPDISVVSKRKPEGVEPTLKQCTSNNLSPEDLIIRSKAKSDTVINEQLLAEMENGGPPEQGSSLHCEVCATSRKLLSRDTYLSASVHGNVNSSNNNIITSTSVISPSNGIIATGSGIASKFSSYNTPMHSRTPSTGVPATLDDHMAQLRLDKQQLQDITLGASYTSIRSAFDVDGLLSLHDEVQNRLNMIVSGYKGQIEILQRELQLTRDALMKQVCHKCTHHMSERPDDVASVGDSLASGEHQSVGHESQSSEISWEAVDEKDTRPPLWLPDYAVTNCMGCEAGFWLGRRKHHCRSCGKIFCADCSDQTITIPSEQFFTPVRVCEVCFQRLASHSSENVPGPVSSIPNGNHASNTDEPSLQTNSHGRNVQYANQNGCDHSKAGCSHSSSNAHSSCVCSATVPSKGVNHSSKEVEPSLHHQNSNSNGLPSESCCGAEEKSKFVQCYVNQTDLPRNSSSKPIDISTHRATTKQD</sequence>
<feature type="compositionally biased region" description="Polar residues" evidence="12">
    <location>
        <begin position="747"/>
        <end position="778"/>
    </location>
</feature>
<dbReference type="InterPro" id="IPR029021">
    <property type="entry name" value="Prot-tyrosine_phosphatase-like"/>
</dbReference>
<dbReference type="PANTHER" id="PTHR10807:SF75">
    <property type="entry name" value="PHOSPHATIDYLINOSITOL-3-PHOSPHATE PHOSPHATASE"/>
    <property type="match status" value="1"/>
</dbReference>
<feature type="region of interest" description="Disordered" evidence="12">
    <location>
        <begin position="1325"/>
        <end position="1345"/>
    </location>
</feature>
<dbReference type="InterPro" id="IPR013083">
    <property type="entry name" value="Znf_RING/FYVE/PHD"/>
</dbReference>
<dbReference type="InterPro" id="IPR046978">
    <property type="entry name" value="MTMR4_FYVE"/>
</dbReference>
<evidence type="ECO:0000256" key="4">
    <source>
        <dbReference type="ARBA" id="ARBA00022723"/>
    </source>
</evidence>
<dbReference type="InterPro" id="IPR011993">
    <property type="entry name" value="PH-like_dom_sf"/>
</dbReference>
<dbReference type="Gene3D" id="3.30.40.10">
    <property type="entry name" value="Zinc/RING finger domain, C3HC4 (zinc finger)"/>
    <property type="match status" value="1"/>
</dbReference>
<keyword evidence="6" id="KW-0378">Hydrolase</keyword>
<feature type="compositionally biased region" description="Polar residues" evidence="12">
    <location>
        <begin position="794"/>
        <end position="804"/>
    </location>
</feature>
<evidence type="ECO:0000256" key="9">
    <source>
        <dbReference type="ARBA" id="ARBA00023136"/>
    </source>
</evidence>
<dbReference type="InterPro" id="IPR011011">
    <property type="entry name" value="Znf_FYVE_PHD"/>
</dbReference>
<evidence type="ECO:0000256" key="2">
    <source>
        <dbReference type="ARBA" id="ARBA00007471"/>
    </source>
</evidence>
<dbReference type="PROSITE" id="PS51339">
    <property type="entry name" value="PPASE_MYOTUBULARIN"/>
    <property type="match status" value="1"/>
</dbReference>
<name>A0ABP1PZR7_9HEXA</name>
<comment type="subcellular location">
    <subcellularLocation>
        <location evidence="1">Membrane</location>
    </subcellularLocation>
</comment>
<dbReference type="InterPro" id="IPR003595">
    <property type="entry name" value="Tyr_Pase_cat"/>
</dbReference>
<dbReference type="Gene3D" id="2.30.29.30">
    <property type="entry name" value="Pleckstrin-homology domain (PH domain)/Phosphotyrosine-binding domain (PTB)"/>
    <property type="match status" value="1"/>
</dbReference>
<evidence type="ECO:0000259" key="14">
    <source>
        <dbReference type="PROSITE" id="PS51339"/>
    </source>
</evidence>
<keyword evidence="8" id="KW-0443">Lipid metabolism</keyword>
<feature type="region of interest" description="Disordered" evidence="12">
    <location>
        <begin position="340"/>
        <end position="371"/>
    </location>
</feature>
<feature type="region of interest" description="Disordered" evidence="12">
    <location>
        <begin position="44"/>
        <end position="77"/>
    </location>
</feature>
<dbReference type="EMBL" id="CAXLJM020000013">
    <property type="protein sequence ID" value="CAL8079238.1"/>
    <property type="molecule type" value="Genomic_DNA"/>
</dbReference>
<dbReference type="SMART" id="SM00064">
    <property type="entry name" value="FYVE"/>
    <property type="match status" value="1"/>
</dbReference>
<feature type="region of interest" description="Disordered" evidence="12">
    <location>
        <begin position="1208"/>
        <end position="1245"/>
    </location>
</feature>
<evidence type="ECO:0000256" key="7">
    <source>
        <dbReference type="ARBA" id="ARBA00022833"/>
    </source>
</evidence>
<feature type="region of interest" description="Disordered" evidence="12">
    <location>
        <begin position="1098"/>
        <end position="1131"/>
    </location>
</feature>
<feature type="compositionally biased region" description="Polar residues" evidence="12">
    <location>
        <begin position="1291"/>
        <end position="1301"/>
    </location>
</feature>
<dbReference type="Pfam" id="PF01363">
    <property type="entry name" value="FYVE"/>
    <property type="match status" value="1"/>
</dbReference>
<feature type="compositionally biased region" description="Polar residues" evidence="12">
    <location>
        <begin position="1218"/>
        <end position="1245"/>
    </location>
</feature>
<evidence type="ECO:0000256" key="8">
    <source>
        <dbReference type="ARBA" id="ARBA00023098"/>
    </source>
</evidence>
<evidence type="ECO:0000259" key="13">
    <source>
        <dbReference type="PROSITE" id="PS50178"/>
    </source>
</evidence>
<dbReference type="PANTHER" id="PTHR10807">
    <property type="entry name" value="MYOTUBULARIN-RELATED"/>
    <property type="match status" value="1"/>
</dbReference>
<dbReference type="InterPro" id="IPR017455">
    <property type="entry name" value="Znf_FYVE-rel"/>
</dbReference>
<dbReference type="InterPro" id="IPR030564">
    <property type="entry name" value="Myotubularin"/>
</dbReference>
<dbReference type="InterPro" id="IPR010569">
    <property type="entry name" value="Myotubularin-like_Pase_dom"/>
</dbReference>
<dbReference type="SMART" id="SM00404">
    <property type="entry name" value="PTPc_motif"/>
    <property type="match status" value="1"/>
</dbReference>
<evidence type="ECO:0000256" key="6">
    <source>
        <dbReference type="ARBA" id="ARBA00022801"/>
    </source>
</evidence>
<dbReference type="SUPFAM" id="SSF50729">
    <property type="entry name" value="PH domain-like"/>
    <property type="match status" value="1"/>
</dbReference>